<dbReference type="GO" id="GO:0000981">
    <property type="term" value="F:DNA-binding transcription factor activity, RNA polymerase II-specific"/>
    <property type="evidence" value="ECO:0007669"/>
    <property type="project" value="InterPro"/>
</dbReference>
<dbReference type="InterPro" id="IPR009057">
    <property type="entry name" value="Homeodomain-like_sf"/>
</dbReference>
<dbReference type="PROSITE" id="PS00027">
    <property type="entry name" value="HOMEOBOX_1"/>
    <property type="match status" value="1"/>
</dbReference>
<dbReference type="InterPro" id="IPR017970">
    <property type="entry name" value="Homeobox_CS"/>
</dbReference>
<feature type="region of interest" description="Disordered" evidence="12">
    <location>
        <begin position="961"/>
        <end position="983"/>
    </location>
</feature>
<feature type="compositionally biased region" description="Polar residues" evidence="12">
    <location>
        <begin position="300"/>
        <end position="314"/>
    </location>
</feature>
<evidence type="ECO:0000256" key="5">
    <source>
        <dbReference type="ARBA" id="ARBA00022833"/>
    </source>
</evidence>
<dbReference type="OrthoDB" id="6417226at2759"/>
<dbReference type="CDD" id="cd00086">
    <property type="entry name" value="homeodomain"/>
    <property type="match status" value="3"/>
</dbReference>
<gene>
    <name evidence="16" type="primary">LOC117573088</name>
</gene>
<feature type="compositionally biased region" description="Polar residues" evidence="12">
    <location>
        <begin position="550"/>
        <end position="574"/>
    </location>
</feature>
<dbReference type="GO" id="GO:0008270">
    <property type="term" value="F:zinc ion binding"/>
    <property type="evidence" value="ECO:0007669"/>
    <property type="project" value="UniProtKB-KW"/>
</dbReference>
<dbReference type="Proteomes" id="UP000515160">
    <property type="component" value="Chromosome 4"/>
</dbReference>
<keyword evidence="5" id="KW-0862">Zinc</keyword>
<evidence type="ECO:0000256" key="12">
    <source>
        <dbReference type="SAM" id="MobiDB-lite"/>
    </source>
</evidence>
<feature type="domain" description="C2H2-type" evidence="14">
    <location>
        <begin position="1635"/>
        <end position="1663"/>
    </location>
</feature>
<feature type="compositionally biased region" description="Basic and acidic residues" evidence="12">
    <location>
        <begin position="3170"/>
        <end position="3179"/>
    </location>
</feature>
<dbReference type="PANTHER" id="PTHR45891">
    <property type="entry name" value="ZINC FINGER HOMEOBOX PROTEIN"/>
    <property type="match status" value="1"/>
</dbReference>
<keyword evidence="4 9" id="KW-0863">Zinc-finger</keyword>
<feature type="compositionally biased region" description="Basic and acidic residues" evidence="12">
    <location>
        <begin position="1710"/>
        <end position="1723"/>
    </location>
</feature>
<dbReference type="GO" id="GO:0000978">
    <property type="term" value="F:RNA polymerase II cis-regulatory region sequence-specific DNA binding"/>
    <property type="evidence" value="ECO:0007669"/>
    <property type="project" value="TreeGrafter"/>
</dbReference>
<feature type="compositionally biased region" description="Low complexity" evidence="12">
    <location>
        <begin position="2430"/>
        <end position="2453"/>
    </location>
</feature>
<feature type="compositionally biased region" description="Polar residues" evidence="12">
    <location>
        <begin position="3020"/>
        <end position="3030"/>
    </location>
</feature>
<keyword evidence="2" id="KW-0479">Metal-binding</keyword>
<feature type="DNA-binding region" description="Homeobox" evidence="10">
    <location>
        <begin position="1918"/>
        <end position="1977"/>
    </location>
</feature>
<protein>
    <submittedName>
        <fullName evidence="16">Zinc finger protein 2 isoform X1</fullName>
    </submittedName>
</protein>
<dbReference type="GO" id="GO:0005634">
    <property type="term" value="C:nucleus"/>
    <property type="evidence" value="ECO:0007669"/>
    <property type="project" value="UniProtKB-SubCell"/>
</dbReference>
<feature type="region of interest" description="Disordered" evidence="12">
    <location>
        <begin position="550"/>
        <end position="593"/>
    </location>
</feature>
<dbReference type="SMART" id="SM00355">
    <property type="entry name" value="ZnF_C2H2"/>
    <property type="match status" value="16"/>
</dbReference>
<feature type="region of interest" description="Disordered" evidence="12">
    <location>
        <begin position="750"/>
        <end position="816"/>
    </location>
</feature>
<feature type="compositionally biased region" description="Low complexity" evidence="12">
    <location>
        <begin position="750"/>
        <end position="769"/>
    </location>
</feature>
<dbReference type="PANTHER" id="PTHR45891:SF3">
    <property type="entry name" value="ZINC FINGER PROTEIN 2"/>
    <property type="match status" value="1"/>
</dbReference>
<feature type="region of interest" description="Disordered" evidence="12">
    <location>
        <begin position="403"/>
        <end position="432"/>
    </location>
</feature>
<feature type="domain" description="C2H2-type" evidence="14">
    <location>
        <begin position="1607"/>
        <end position="1634"/>
    </location>
</feature>
<dbReference type="Gene3D" id="3.30.160.60">
    <property type="entry name" value="Classic Zinc Finger"/>
    <property type="match status" value="2"/>
</dbReference>
<feature type="DNA-binding region" description="Homeobox" evidence="10">
    <location>
        <begin position="2256"/>
        <end position="2315"/>
    </location>
</feature>
<feature type="compositionally biased region" description="Low complexity" evidence="12">
    <location>
        <begin position="2240"/>
        <end position="2253"/>
    </location>
</feature>
<feature type="domain" description="C2H2-type" evidence="14">
    <location>
        <begin position="2336"/>
        <end position="2363"/>
    </location>
</feature>
<feature type="region of interest" description="Disordered" evidence="12">
    <location>
        <begin position="1477"/>
        <end position="1498"/>
    </location>
</feature>
<feature type="region of interest" description="Disordered" evidence="12">
    <location>
        <begin position="921"/>
        <end position="942"/>
    </location>
</feature>
<evidence type="ECO:0000256" key="7">
    <source>
        <dbReference type="ARBA" id="ARBA00023155"/>
    </source>
</evidence>
<dbReference type="InterPro" id="IPR013087">
    <property type="entry name" value="Znf_C2H2_type"/>
</dbReference>
<feature type="region of interest" description="Disordered" evidence="12">
    <location>
        <begin position="1393"/>
        <end position="1415"/>
    </location>
</feature>
<keyword evidence="15" id="KW-1185">Reference proteome</keyword>
<evidence type="ECO:0000256" key="10">
    <source>
        <dbReference type="PROSITE-ProRule" id="PRU00108"/>
    </source>
</evidence>
<evidence type="ECO:0000256" key="11">
    <source>
        <dbReference type="RuleBase" id="RU000682"/>
    </source>
</evidence>
<feature type="region of interest" description="Disordered" evidence="12">
    <location>
        <begin position="300"/>
        <end position="347"/>
    </location>
</feature>
<feature type="region of interest" description="Disordered" evidence="12">
    <location>
        <begin position="2995"/>
        <end position="3030"/>
    </location>
</feature>
<dbReference type="SUPFAM" id="SSF57667">
    <property type="entry name" value="beta-beta-alpha zinc fingers"/>
    <property type="match status" value="3"/>
</dbReference>
<dbReference type="InterPro" id="IPR036236">
    <property type="entry name" value="Znf_C2H2_sf"/>
</dbReference>
<dbReference type="CTD" id="43795"/>
<dbReference type="InterPro" id="IPR051968">
    <property type="entry name" value="ZnFinger_Homeobox_TR"/>
</dbReference>
<feature type="compositionally biased region" description="Low complexity" evidence="12">
    <location>
        <begin position="3010"/>
        <end position="3019"/>
    </location>
</feature>
<dbReference type="Pfam" id="PF24056">
    <property type="entry name" value="zf-C2H2_ZFHX3"/>
    <property type="match status" value="1"/>
</dbReference>
<feature type="compositionally biased region" description="Low complexity" evidence="12">
    <location>
        <begin position="2148"/>
        <end position="2166"/>
    </location>
</feature>
<feature type="compositionally biased region" description="Low complexity" evidence="12">
    <location>
        <begin position="315"/>
        <end position="347"/>
    </location>
</feature>
<feature type="domain" description="C2H2-type" evidence="14">
    <location>
        <begin position="701"/>
        <end position="730"/>
    </location>
</feature>
<dbReference type="PROSITE" id="PS50157">
    <property type="entry name" value="ZINC_FINGER_C2H2_2"/>
    <property type="match status" value="6"/>
</dbReference>
<organism evidence="15 16">
    <name type="scientific">Drosophila albomicans</name>
    <name type="common">Fruit fly</name>
    <dbReference type="NCBI Taxonomy" id="7291"/>
    <lineage>
        <taxon>Eukaryota</taxon>
        <taxon>Metazoa</taxon>
        <taxon>Ecdysozoa</taxon>
        <taxon>Arthropoda</taxon>
        <taxon>Hexapoda</taxon>
        <taxon>Insecta</taxon>
        <taxon>Pterygota</taxon>
        <taxon>Neoptera</taxon>
        <taxon>Endopterygota</taxon>
        <taxon>Diptera</taxon>
        <taxon>Brachycera</taxon>
        <taxon>Muscomorpha</taxon>
        <taxon>Ephydroidea</taxon>
        <taxon>Drosophilidae</taxon>
        <taxon>Drosophila</taxon>
    </lineage>
</organism>
<evidence type="ECO:0000313" key="15">
    <source>
        <dbReference type="Proteomes" id="UP000515160"/>
    </source>
</evidence>
<evidence type="ECO:0000256" key="3">
    <source>
        <dbReference type="ARBA" id="ARBA00022737"/>
    </source>
</evidence>
<keyword evidence="3" id="KW-0677">Repeat</keyword>
<evidence type="ECO:0000313" key="16">
    <source>
        <dbReference type="RefSeq" id="XP_051862211.1"/>
    </source>
</evidence>
<feature type="domain" description="Homeobox" evidence="13">
    <location>
        <begin position="2931"/>
        <end position="2998"/>
    </location>
</feature>
<feature type="region of interest" description="Disordered" evidence="12">
    <location>
        <begin position="2135"/>
        <end position="2192"/>
    </location>
</feature>
<sequence>MTHLTLSFSNTNDGSPMSSSDVKTFNGKIVYNLDGSAFIIDAGNANVPSCTSLTSTTPTSSLSSTFDAHLVGPTSTYSTKTETRTGGGKRAQGTSLALANKVRLLQDQIVEENGVVKDYHQLSPKIHSFRVVSAQDVNAHCEDGANVFQTHSHKPILMCFICKLSFGNVNSFSLHAKAEHALNLVELEQQLLKREYSSAIIQRNMDEKPQISFLQPLDPVNADVGDSGNGCNLVETSAVIAPKRCPPDSDGNDDHRNDDDDNISDDGENDIEKDDEKKENADKTIAISKVAVNSTVKLSSSNPATIKTNNTPSKSTSYNTNTIRTTTTTSTLTSTTAPSSQSSSSSTNLMCVSSASISAPALASASLLIDMEVLQQKSDDSPLATRTDNLSSDKLIPIEPTSFMSSISPTSRPHPADAAHSNHSTAEAADASEAIGAGAASTAADILHQHLISLQGQQQSVHSTGGIFPPIEAPAHTHLSSFHASLAALAANEQNARSVKLLSDFLQQQLQNQQQQQLLMLPSKCPEHTDFKGVDCKTCELIDIQTRTKSPGTLQSSTQCQPQRSPNTSSSGGLTTPMPMPISPSASSAVNMGSTTTASSFTIGACSDHINGRPQGVDCARCEMLLNSARLNSGVQMSTRNSCKTLKCPQCNWHYKYQETLEIHMREKHPDGESACGYCLAGQQHPRLARGESYSCGYKPYRCEICNYSTTTKGNLSIHMQSDKHLNNMQELNSSQNMVAKLLLPSSSSSQSQGVGLSATSQQQQASLGSGAGAGSGSSSSGSISNNATNSNVNNTSGSPALPSSSSAGVSAKPKPSFRCDICSYETSVARNLRIHMTSEKHTHNMAVLQNNIKHIQAFNLLQQQQLGPVAGAVAGGSANSFLPVSEVALADLAYNQALMIQLIQQNAAVQQQQQQQQQQNATNCTKISPTSPSTVSSTPDQFTYSPKALRMGLSMGMGMGIATHSSESSSGDTDTTQSALSSSSLPDLWPTAMYSCQVCECFSTNNMDELNQHLLLDRSRQSSNNSPEIMVIHNNNYICRLCNYKTNLKANFQLHSKTDKHLQKLSFINHIREGGARNEYKLQQYHQPQLATNVVQLKCNCCDFHTNSIQKLSLHSQQMRHDTLRMIFQHLLYLIQQSQMRKLVQDVPMDQHEDHHPQKLLSCQLCNFRAKNLYDMIVHVKGLRHMQVEQFICLQRRSENLEMLALNEVFKIYDESSSNNEDGNLGVGLNLSATVELVEGLEADSASVSLTLADNNIFSPASISSGSTIGCKNTNLNQNSNTNETTTVFKCNLCENFLPSKKEMILHLEAMHPTAESDDFISIPTNTTALQAFQTAVAAAALAAVQRCSITPTTAANEGEDVDISHASATAVGLDCGPGLGHFNIKREQLDSNENRADEQDNTDKNSNDLESQRGMDELRPMIAASYSEVSCPLCLEHGYSERSLLEAHLMSVHNVMRDGLDRLLQLVDHKTWQRSASSSSSKKIEDEDLSKGNADNHALQTATTSIITSSNITTTYSSSTGGDIGIVQGICCQQCDSSFKHEEQLLQHAQQTQHYPMQNNEYICLAVCHVQRPCFMRFQTLPSMLAHFKDVHMSLVFSERHVYKYRCKQCSLAFKTQEKLTTHMLYHTMRDATKCSQCQRNFRTTQALQKHMELAHGTADDVPRDLVSPVCNANNDIDKMPNDTNIFDLTTRAPSEQAVKMSEIVKNTSDRSRSPITERDSPANGSIRASTPPLPTEQQQQLAALRASLVKKQEQDVEFVDAVDAQLACQLQGKGQHIQQQLQDNLRTMNSQGLQSLQNFQQVQQQISNAAAVSGMPINPVDMLNLMQFHHLMSLNFMNLAPPLIFGANSGSTGCSTPSTVTAASTVAQNNKISNISSTGPGEISTSATVEVPSNINTILGQSTGGNNQQQLSNNQKRARTRITDDQLKILRAHFDINNSPSEESIMEMSQKANLPMKVVKHWFRNTLFKERQRNKDSPYNFNNPPSTTLNLEEYERTGNAKVTSLTDTAAITPISTTTTSSVSVGSGAEITTISANAAASETTITNASSSRSTVNVLNNLSDCFQTHQVEMGFTKSEQSDDFGNMSLPLDVQIKTEFQDDNLTTALENQHQHQHQQLQQQQHPFQFLKQQKGDTTADSLENVHDQSPSTSSQQLHQQQQQQQQVNCFETKSESGSSDVLSRPQTPNLYNSMNDLLSQQLDHIGSNMGPPKLQTAGKSFEKLTGSIAPGAATCSQLDNNSSNSSNSSSSTSGGKRANRTRFTDYQIKVLQEFFENNSYPKDSDLEYLSKLLLLSPRVIVVWFQNARQKQRKIYENQPNNSVYESEETKKQNINYACKKCNLVFQRYYELIRHQKNHCFKEENNKKSAKAQIAAAQIAQNLSSEDSNSSMDIHHNPVPVGVGAVGLSQNVAAAAAVAVAAAAAAAHSQFSSSPSPQHLFSKSSSLTDFSPSTTPTPPQRERSNSLDQQQPQQSQRLLKLECDKCELQFNHLDSLREHQLMHLMNPGLFNSSDQASYGPFGSILQSLQHAAQQQQLHQHQQQHLQQHEQIEQQISAPAAKKRKISDNAEDATSLSEFETSSISNFNKSYEFLFQYFMLYETNTETKQQFLNQRQQQRTGGSQDELDFLSNFYQQSELKKINSYDFLLQYYRQHNEETQQKEQQSSFSSSKKPTIEFLLQYYQLNESKKFFQLVASTNRTADGQTDDETVPSSQQPNVATDETHKYIGKREEQEKAKTEIDLIYSKAKSHTNGGASMGNHKRNCQNGFGLPSTETNNDSIEPLNNNNHINVNLGAALGMHFDLTRHSSITDNATENDIVKDNERPDDDGSNMGINSDTKFNHIGLLRSSEKVRHSSDVEKSQYFQNLEEFLDATMIENNSQMLTFNDDDTNPTKIENINTSASVIINGNTNTSANDSLPSDSSSVQLNAPSKQNKRLRTTILPEQLNFLYECYQTESNPSRKMLEEISKKVNLKKRVVQIINFEFQVWFQNSRAKDKKSRNQRQYSHISDDNNSIDGSNSKETGNSNNNSKYKCSRELAAVQESKVITSSSAASVDGEQPQKLLQDCQLCQMPQVNMQTHAISVQHICKMKAFIEQTSELYNQSNASGSEDNDSDREKRFYSLSKAFLLQHVVNNMTSSTLTSTALNENHCETVSEMDDNLSGAMANDSSNNDKIKEKGNVQENGNGKVTAVGTAFTPIDITVNDHINNDEDEEMSEISRKKSSANRDLMQQLFNRNHITGKSCGRNFSKVQLHNIDTYIFYLLRLT</sequence>
<feature type="region of interest" description="Disordered" evidence="12">
    <location>
        <begin position="1705"/>
        <end position="1739"/>
    </location>
</feature>
<dbReference type="RefSeq" id="XP_051862211.1">
    <property type="nucleotide sequence ID" value="XM_052006251.1"/>
</dbReference>
<feature type="domain" description="Homeobox" evidence="13">
    <location>
        <begin position="1916"/>
        <end position="1976"/>
    </location>
</feature>
<feature type="compositionally biased region" description="Low complexity" evidence="12">
    <location>
        <begin position="929"/>
        <end position="940"/>
    </location>
</feature>
<dbReference type="FunFam" id="1.10.10.60:FF:000080">
    <property type="entry name" value="Zinc finger homeobox protein 2"/>
    <property type="match status" value="1"/>
</dbReference>
<feature type="DNA-binding region" description="Homeobox" evidence="10">
    <location>
        <begin position="2933"/>
        <end position="2999"/>
    </location>
</feature>
<feature type="region of interest" description="Disordered" evidence="12">
    <location>
        <begin position="1"/>
        <end position="20"/>
    </location>
</feature>
<dbReference type="Pfam" id="PF00096">
    <property type="entry name" value="zf-C2H2"/>
    <property type="match status" value="4"/>
</dbReference>
<accession>A0A9C6W7G5</accession>
<keyword evidence="8 10" id="KW-0539">Nucleus</keyword>
<feature type="compositionally biased region" description="Acidic residues" evidence="12">
    <location>
        <begin position="259"/>
        <end position="273"/>
    </location>
</feature>
<feature type="domain" description="Homeobox" evidence="13">
    <location>
        <begin position="2254"/>
        <end position="2314"/>
    </location>
</feature>
<feature type="region of interest" description="Disordered" evidence="12">
    <location>
        <begin position="2430"/>
        <end position="2475"/>
    </location>
</feature>
<feature type="region of interest" description="Disordered" evidence="12">
    <location>
        <begin position="2911"/>
        <end position="2932"/>
    </location>
</feature>
<feature type="compositionally biased region" description="Low complexity" evidence="12">
    <location>
        <begin position="2912"/>
        <end position="2923"/>
    </location>
</feature>
<proteinExistence type="predicted"/>
<feature type="domain" description="C2H2-type" evidence="14">
    <location>
        <begin position="2480"/>
        <end position="2502"/>
    </location>
</feature>
<dbReference type="FunFam" id="3.30.160.60:FF:000081">
    <property type="entry name" value="Zinc finger homeobox protein 4"/>
    <property type="match status" value="1"/>
</dbReference>
<evidence type="ECO:0000259" key="13">
    <source>
        <dbReference type="PROSITE" id="PS50071"/>
    </source>
</evidence>
<evidence type="ECO:0000256" key="4">
    <source>
        <dbReference type="ARBA" id="ARBA00022771"/>
    </source>
</evidence>
<comment type="subcellular location">
    <subcellularLocation>
        <location evidence="1 10 11">Nucleus</location>
    </subcellularLocation>
</comment>
<dbReference type="Gene3D" id="1.10.10.60">
    <property type="entry name" value="Homeodomain-like"/>
    <property type="match status" value="3"/>
</dbReference>
<dbReference type="SMART" id="SM00389">
    <property type="entry name" value="HOX"/>
    <property type="match status" value="3"/>
</dbReference>
<evidence type="ECO:0000256" key="6">
    <source>
        <dbReference type="ARBA" id="ARBA00023125"/>
    </source>
</evidence>
<feature type="region of interest" description="Disordered" evidence="12">
    <location>
        <begin position="2235"/>
        <end position="2259"/>
    </location>
</feature>
<evidence type="ECO:0000256" key="2">
    <source>
        <dbReference type="ARBA" id="ARBA00022723"/>
    </source>
</evidence>
<keyword evidence="6 10" id="KW-0238">DNA-binding</keyword>
<dbReference type="FunFam" id="1.10.10.60:FF:000064">
    <property type="entry name" value="Zinc finger homeobox protein 4"/>
    <property type="match status" value="1"/>
</dbReference>
<feature type="compositionally biased region" description="Low complexity" evidence="12">
    <location>
        <begin position="777"/>
        <end position="816"/>
    </location>
</feature>
<feature type="region of interest" description="Disordered" evidence="12">
    <location>
        <begin position="242"/>
        <end position="280"/>
    </location>
</feature>
<evidence type="ECO:0000256" key="9">
    <source>
        <dbReference type="PROSITE-ProRule" id="PRU00042"/>
    </source>
</evidence>
<evidence type="ECO:0000259" key="14">
    <source>
        <dbReference type="PROSITE" id="PS50157"/>
    </source>
</evidence>
<dbReference type="PROSITE" id="PS50071">
    <property type="entry name" value="HOMEOBOX_2"/>
    <property type="match status" value="3"/>
</dbReference>
<evidence type="ECO:0000256" key="1">
    <source>
        <dbReference type="ARBA" id="ARBA00004123"/>
    </source>
</evidence>
<dbReference type="SUPFAM" id="SSF46689">
    <property type="entry name" value="Homeodomain-like"/>
    <property type="match status" value="3"/>
</dbReference>
<feature type="region of interest" description="Disordered" evidence="12">
    <location>
        <begin position="3159"/>
        <end position="3187"/>
    </location>
</feature>
<dbReference type="Pfam" id="PF00046">
    <property type="entry name" value="Homeodomain"/>
    <property type="match status" value="3"/>
</dbReference>
<name>A0A9C6W7G5_DROAB</name>
<feature type="domain" description="C2H2-type" evidence="14">
    <location>
        <begin position="646"/>
        <end position="674"/>
    </location>
</feature>
<dbReference type="GeneID" id="117573088"/>
<dbReference type="PROSITE" id="PS00028">
    <property type="entry name" value="ZINC_FINGER_C2H2_1"/>
    <property type="match status" value="8"/>
</dbReference>
<feature type="compositionally biased region" description="Polar residues" evidence="12">
    <location>
        <begin position="2167"/>
        <end position="2192"/>
    </location>
</feature>
<evidence type="ECO:0000256" key="8">
    <source>
        <dbReference type="ARBA" id="ARBA00023242"/>
    </source>
</evidence>
<reference evidence="16" key="1">
    <citation type="submission" date="2025-08" db="UniProtKB">
        <authorList>
            <consortium name="RefSeq"/>
        </authorList>
    </citation>
    <scope>IDENTIFICATION</scope>
    <source>
        <strain evidence="16">15112-1751.03</strain>
        <tissue evidence="16">Whole Adult</tissue>
    </source>
</reference>
<keyword evidence="7 10" id="KW-0371">Homeobox</keyword>
<feature type="compositionally biased region" description="Low complexity" evidence="12">
    <location>
        <begin position="964"/>
        <end position="979"/>
    </location>
</feature>
<dbReference type="InterPro" id="IPR001356">
    <property type="entry name" value="HD"/>
</dbReference>